<dbReference type="EMBL" id="ML995810">
    <property type="protein sequence ID" value="KAF2773703.1"/>
    <property type="molecule type" value="Genomic_DNA"/>
</dbReference>
<dbReference type="Pfam" id="PF08170">
    <property type="entry name" value="POPLD"/>
    <property type="match status" value="1"/>
</dbReference>
<evidence type="ECO:0000256" key="2">
    <source>
        <dbReference type="ARBA" id="ARBA00022694"/>
    </source>
</evidence>
<dbReference type="Pfam" id="PF22770">
    <property type="entry name" value="POP1_C"/>
    <property type="match status" value="1"/>
</dbReference>
<feature type="compositionally biased region" description="Basic and acidic residues" evidence="4">
    <location>
        <begin position="678"/>
        <end position="692"/>
    </location>
</feature>
<dbReference type="InterPro" id="IPR012590">
    <property type="entry name" value="POPLD_dom"/>
</dbReference>
<dbReference type="GO" id="GO:0005655">
    <property type="term" value="C:nucleolar ribonuclease P complex"/>
    <property type="evidence" value="ECO:0007669"/>
    <property type="project" value="InterPro"/>
</dbReference>
<feature type="domain" description="POPLD" evidence="6">
    <location>
        <begin position="596"/>
        <end position="701"/>
    </location>
</feature>
<proteinExistence type="predicted"/>
<keyword evidence="9" id="KW-1185">Reference proteome</keyword>
<dbReference type="PANTHER" id="PTHR22731:SF3">
    <property type="entry name" value="RIBONUCLEASES P_MRP PROTEIN SUBUNIT POP1"/>
    <property type="match status" value="1"/>
</dbReference>
<evidence type="ECO:0000256" key="3">
    <source>
        <dbReference type="ARBA" id="ARBA00023242"/>
    </source>
</evidence>
<dbReference type="PANTHER" id="PTHR22731">
    <property type="entry name" value="RIBONUCLEASES P/MRP PROTEIN SUBUNIT POP1"/>
    <property type="match status" value="1"/>
</dbReference>
<comment type="subcellular location">
    <subcellularLocation>
        <location evidence="1">Nucleus</location>
    </subcellularLocation>
</comment>
<dbReference type="Pfam" id="PF06978">
    <property type="entry name" value="POP1_N"/>
    <property type="match status" value="1"/>
</dbReference>
<feature type="domain" description="Pop1 N-terminal" evidence="5">
    <location>
        <begin position="77"/>
        <end position="296"/>
    </location>
</feature>
<feature type="region of interest" description="Disordered" evidence="4">
    <location>
        <begin position="1"/>
        <end position="64"/>
    </location>
</feature>
<accession>A0A6G1LL64</accession>
<reference evidence="8" key="1">
    <citation type="journal article" date="2020" name="Stud. Mycol.">
        <title>101 Dothideomycetes genomes: a test case for predicting lifestyles and emergence of pathogens.</title>
        <authorList>
            <person name="Haridas S."/>
            <person name="Albert R."/>
            <person name="Binder M."/>
            <person name="Bloem J."/>
            <person name="Labutti K."/>
            <person name="Salamov A."/>
            <person name="Andreopoulos B."/>
            <person name="Baker S."/>
            <person name="Barry K."/>
            <person name="Bills G."/>
            <person name="Bluhm B."/>
            <person name="Cannon C."/>
            <person name="Castanera R."/>
            <person name="Culley D."/>
            <person name="Daum C."/>
            <person name="Ezra D."/>
            <person name="Gonzalez J."/>
            <person name="Henrissat B."/>
            <person name="Kuo A."/>
            <person name="Liang C."/>
            <person name="Lipzen A."/>
            <person name="Lutzoni F."/>
            <person name="Magnuson J."/>
            <person name="Mondo S."/>
            <person name="Nolan M."/>
            <person name="Ohm R."/>
            <person name="Pangilinan J."/>
            <person name="Park H.-J."/>
            <person name="Ramirez L."/>
            <person name="Alfaro M."/>
            <person name="Sun H."/>
            <person name="Tritt A."/>
            <person name="Yoshinaga Y."/>
            <person name="Zwiers L.-H."/>
            <person name="Turgeon B."/>
            <person name="Goodwin S."/>
            <person name="Spatafora J."/>
            <person name="Crous P."/>
            <person name="Grigoriev I."/>
        </authorList>
    </citation>
    <scope>NUCLEOTIDE SEQUENCE</scope>
    <source>
        <strain evidence="8">CBS 116005</strain>
    </source>
</reference>
<feature type="domain" description="POP1 C-terminal" evidence="7">
    <location>
        <begin position="785"/>
        <end position="933"/>
    </location>
</feature>
<feature type="compositionally biased region" description="Low complexity" evidence="4">
    <location>
        <begin position="11"/>
        <end position="23"/>
    </location>
</feature>
<dbReference type="InterPro" id="IPR039182">
    <property type="entry name" value="Pop1"/>
</dbReference>
<dbReference type="InterPro" id="IPR009723">
    <property type="entry name" value="Pop1_N"/>
</dbReference>
<evidence type="ECO:0000259" key="7">
    <source>
        <dbReference type="Pfam" id="PF22770"/>
    </source>
</evidence>
<dbReference type="AlphaFoldDB" id="A0A6G1LL64"/>
<protein>
    <submittedName>
        <fullName evidence="8">POPLD-domain-containing protein</fullName>
    </submittedName>
</protein>
<name>A0A6G1LL64_9PEZI</name>
<feature type="region of interest" description="Disordered" evidence="4">
    <location>
        <begin position="671"/>
        <end position="782"/>
    </location>
</feature>
<dbReference type="InterPro" id="IPR055079">
    <property type="entry name" value="POP1_C"/>
</dbReference>
<dbReference type="OrthoDB" id="442863at2759"/>
<keyword evidence="2" id="KW-0819">tRNA processing</keyword>
<evidence type="ECO:0000313" key="9">
    <source>
        <dbReference type="Proteomes" id="UP000799436"/>
    </source>
</evidence>
<keyword evidence="3" id="KW-0539">Nucleus</keyword>
<organism evidence="8 9">
    <name type="scientific">Teratosphaeria nubilosa</name>
    <dbReference type="NCBI Taxonomy" id="161662"/>
    <lineage>
        <taxon>Eukaryota</taxon>
        <taxon>Fungi</taxon>
        <taxon>Dikarya</taxon>
        <taxon>Ascomycota</taxon>
        <taxon>Pezizomycotina</taxon>
        <taxon>Dothideomycetes</taxon>
        <taxon>Dothideomycetidae</taxon>
        <taxon>Mycosphaerellales</taxon>
        <taxon>Teratosphaeriaceae</taxon>
        <taxon>Teratosphaeria</taxon>
    </lineage>
</organism>
<dbReference type="GO" id="GO:0001682">
    <property type="term" value="P:tRNA 5'-leader removal"/>
    <property type="evidence" value="ECO:0007669"/>
    <property type="project" value="InterPro"/>
</dbReference>
<feature type="region of interest" description="Disordered" evidence="4">
    <location>
        <begin position="537"/>
        <end position="568"/>
    </location>
</feature>
<evidence type="ECO:0000259" key="6">
    <source>
        <dbReference type="Pfam" id="PF08170"/>
    </source>
</evidence>
<evidence type="ECO:0000259" key="5">
    <source>
        <dbReference type="Pfam" id="PF06978"/>
    </source>
</evidence>
<sequence>MAKDKPPKPPAKGQQQKGQQQPQNSKKRKDPPTQASRGGNDKRARFDHRSRHRDAKSISTQATGKAFRNGQLDVDTFVKAREFEIRALENGMQRSRKALNQRAFQQVPKDLRRRTASHNVKRVPKRLRERGKREMIEDNTPTVTARRRKPTRHMRLRLETAKQLRALGAKKKAARDKQKVTVIDANSSAGAEDAEPVQYKPAAITARKPRTKKTKLAQPPLPKAKFRKRQIHKSWLPTHMFHAKRARMTPPSAPLWRFAIPMTPTAKCYRPMHRASHERGAVAWDMSYVATIGLEGRQDSIVGMLRAMCVNEDDLSGKKGAKWREGVRVLETFVYERETPHKPIASVTVTWKVSDSPSSASAMVEADKQKRKALLRVHPSAFFQFWEELLRLAKVAKPEVSVEDLRFEIGSIEITGPGATEALLGALWYSGYSADNATAYCGAKSAASQAMDVDQPKDNTAVGRVWSSLSGLTNPAMLPHGSLLGFTIEDPRLHHPPRTIRLPQNDSEQSHLLETIAIWPVDALQNSQELFDRKARRTAGKALPSQKAINRRKGTAPPGKYPSPQDSDPKIPLLLYTTASNTSPADNTKSHSQRGSWTLLLPWKCVQPVWHSIMYYPLSTGQQPRFGGLDEFRQLAFEARKPWFPADFPGTKAGWEWEMKERVQRWDEWKRRPKGKRTSWEKVELGGGKKGEVGAGWSCDWERLLNGPAPETESADEPAIAASSQVELADKEDQPAPSKDKDKHRPQPPPAAPMPAGLTHLPAPKASDLLKSPATPISPPPSPSLFTITLTLLTRGISQTCARIYRLPNNPSLRQAWLSLLPSNNPKLHNRGLKHSLPRLPKVAPQHVVQQRLAQSLIEPPEAGQEAYPACPGEEDLIGFVTTGNFNLAEGRGTGVGCLVSGRVVEGWREKEGRLCVIRNAGNGVGRLGRWEVA</sequence>
<feature type="compositionally biased region" description="Basic and acidic residues" evidence="4">
    <location>
        <begin position="728"/>
        <end position="745"/>
    </location>
</feature>
<dbReference type="GO" id="GO:0000172">
    <property type="term" value="C:ribonuclease MRP complex"/>
    <property type="evidence" value="ECO:0007669"/>
    <property type="project" value="InterPro"/>
</dbReference>
<gene>
    <name evidence="8" type="ORF">EJ03DRAFT_371101</name>
</gene>
<feature type="compositionally biased region" description="Basic residues" evidence="4">
    <location>
        <begin position="45"/>
        <end position="54"/>
    </location>
</feature>
<evidence type="ECO:0000256" key="1">
    <source>
        <dbReference type="ARBA" id="ARBA00004123"/>
    </source>
</evidence>
<evidence type="ECO:0000256" key="4">
    <source>
        <dbReference type="SAM" id="MobiDB-lite"/>
    </source>
</evidence>
<dbReference type="Proteomes" id="UP000799436">
    <property type="component" value="Unassembled WGS sequence"/>
</dbReference>
<evidence type="ECO:0000313" key="8">
    <source>
        <dbReference type="EMBL" id="KAF2773703.1"/>
    </source>
</evidence>